<dbReference type="InterPro" id="IPR000700">
    <property type="entry name" value="PAS-assoc_C"/>
</dbReference>
<organism evidence="9 10">
    <name type="scientific">Hymenobacter coccineus</name>
    <dbReference type="NCBI Taxonomy" id="1908235"/>
    <lineage>
        <taxon>Bacteria</taxon>
        <taxon>Pseudomonadati</taxon>
        <taxon>Bacteroidota</taxon>
        <taxon>Cytophagia</taxon>
        <taxon>Cytophagales</taxon>
        <taxon>Hymenobacteraceae</taxon>
        <taxon>Hymenobacter</taxon>
    </lineage>
</organism>
<gene>
    <name evidence="9" type="ORF">BEN49_00310</name>
</gene>
<keyword evidence="4" id="KW-0808">Transferase</keyword>
<comment type="caution">
    <text evidence="9">The sequence shown here is derived from an EMBL/GenBank/DDBJ whole genome shotgun (WGS) entry which is preliminary data.</text>
</comment>
<dbReference type="EC" id="2.7.13.3" evidence="2"/>
<evidence type="ECO:0000256" key="1">
    <source>
        <dbReference type="ARBA" id="ARBA00000085"/>
    </source>
</evidence>
<evidence type="ECO:0000256" key="6">
    <source>
        <dbReference type="SAM" id="Coils"/>
    </source>
</evidence>
<dbReference type="InterPro" id="IPR035965">
    <property type="entry name" value="PAS-like_dom_sf"/>
</dbReference>
<dbReference type="InterPro" id="IPR001610">
    <property type="entry name" value="PAC"/>
</dbReference>
<keyword evidence="6" id="KW-0175">Coiled coil</keyword>
<dbReference type="InterPro" id="IPR052162">
    <property type="entry name" value="Sensor_kinase/Photoreceptor"/>
</dbReference>
<dbReference type="Gene3D" id="1.10.287.130">
    <property type="match status" value="1"/>
</dbReference>
<dbReference type="Pfam" id="PF02518">
    <property type="entry name" value="HATPase_c"/>
    <property type="match status" value="1"/>
</dbReference>
<dbReference type="RefSeq" id="WP_070742580.1">
    <property type="nucleotide sequence ID" value="NZ_MDZA01000111.1"/>
</dbReference>
<dbReference type="InterPro" id="IPR036890">
    <property type="entry name" value="HATPase_C_sf"/>
</dbReference>
<dbReference type="Gene3D" id="3.30.450.20">
    <property type="entry name" value="PAS domain"/>
    <property type="match status" value="1"/>
</dbReference>
<dbReference type="Pfam" id="PF00512">
    <property type="entry name" value="HisKA"/>
    <property type="match status" value="1"/>
</dbReference>
<dbReference type="PROSITE" id="PS50109">
    <property type="entry name" value="HIS_KIN"/>
    <property type="match status" value="1"/>
</dbReference>
<dbReference type="InterPro" id="IPR003594">
    <property type="entry name" value="HATPase_dom"/>
</dbReference>
<feature type="domain" description="PAC" evidence="8">
    <location>
        <begin position="91"/>
        <end position="143"/>
    </location>
</feature>
<keyword evidence="5" id="KW-0418">Kinase</keyword>
<dbReference type="OrthoDB" id="9766459at2"/>
<dbReference type="SMART" id="SM00387">
    <property type="entry name" value="HATPase_c"/>
    <property type="match status" value="1"/>
</dbReference>
<evidence type="ECO:0000259" key="7">
    <source>
        <dbReference type="PROSITE" id="PS50109"/>
    </source>
</evidence>
<evidence type="ECO:0000259" key="8">
    <source>
        <dbReference type="PROSITE" id="PS50113"/>
    </source>
</evidence>
<dbReference type="InterPro" id="IPR004358">
    <property type="entry name" value="Sig_transdc_His_kin-like_C"/>
</dbReference>
<evidence type="ECO:0000256" key="3">
    <source>
        <dbReference type="ARBA" id="ARBA00022553"/>
    </source>
</evidence>
<dbReference type="CDD" id="cd00082">
    <property type="entry name" value="HisKA"/>
    <property type="match status" value="1"/>
</dbReference>
<dbReference type="InterPro" id="IPR036097">
    <property type="entry name" value="HisK_dim/P_sf"/>
</dbReference>
<dbReference type="Pfam" id="PF13426">
    <property type="entry name" value="PAS_9"/>
    <property type="match status" value="1"/>
</dbReference>
<evidence type="ECO:0000313" key="10">
    <source>
        <dbReference type="Proteomes" id="UP000177506"/>
    </source>
</evidence>
<evidence type="ECO:0000313" key="9">
    <source>
        <dbReference type="EMBL" id="OGX90775.1"/>
    </source>
</evidence>
<proteinExistence type="predicted"/>
<protein>
    <recommendedName>
        <fullName evidence="2">histidine kinase</fullName>
        <ecNumber evidence="2">2.7.13.3</ecNumber>
    </recommendedName>
</protein>
<dbReference type="InterPro" id="IPR003661">
    <property type="entry name" value="HisK_dim/P_dom"/>
</dbReference>
<dbReference type="PANTHER" id="PTHR43304">
    <property type="entry name" value="PHYTOCHROME-LIKE PROTEIN CPH1"/>
    <property type="match status" value="1"/>
</dbReference>
<dbReference type="SMART" id="SM00086">
    <property type="entry name" value="PAC"/>
    <property type="match status" value="1"/>
</dbReference>
<comment type="catalytic activity">
    <reaction evidence="1">
        <text>ATP + protein L-histidine = ADP + protein N-phospho-L-histidine.</text>
        <dbReference type="EC" id="2.7.13.3"/>
    </reaction>
</comment>
<evidence type="ECO:0000256" key="5">
    <source>
        <dbReference type="ARBA" id="ARBA00022777"/>
    </source>
</evidence>
<feature type="coiled-coil region" evidence="6">
    <location>
        <begin position="134"/>
        <end position="161"/>
    </location>
</feature>
<keyword evidence="10" id="KW-1185">Reference proteome</keyword>
<dbReference type="PROSITE" id="PS50113">
    <property type="entry name" value="PAC"/>
    <property type="match status" value="1"/>
</dbReference>
<dbReference type="SUPFAM" id="SSF47384">
    <property type="entry name" value="Homodimeric domain of signal transducing histidine kinase"/>
    <property type="match status" value="1"/>
</dbReference>
<dbReference type="SUPFAM" id="SSF55785">
    <property type="entry name" value="PYP-like sensor domain (PAS domain)"/>
    <property type="match status" value="1"/>
</dbReference>
<keyword evidence="3" id="KW-0597">Phosphoprotein</keyword>
<dbReference type="SUPFAM" id="SSF55874">
    <property type="entry name" value="ATPase domain of HSP90 chaperone/DNA topoisomerase II/histidine kinase"/>
    <property type="match status" value="1"/>
</dbReference>
<dbReference type="EMBL" id="MDZA01000111">
    <property type="protein sequence ID" value="OGX90775.1"/>
    <property type="molecule type" value="Genomic_DNA"/>
</dbReference>
<reference evidence="9 10" key="1">
    <citation type="submission" date="2016-08" db="EMBL/GenBank/DDBJ databases">
        <title>Hymenobacter coccineus sp. nov., Hymenobacter lapidarius sp. nov. and Hymenobacter glacialis sp. nov., isolated from Antarctic soil.</title>
        <authorList>
            <person name="Sedlacek I."/>
            <person name="Kralova S."/>
            <person name="Kyrova K."/>
            <person name="Maslanova I."/>
            <person name="Stankova E."/>
            <person name="Vrbovska V."/>
            <person name="Nemec M."/>
            <person name="Bartak M."/>
            <person name="Svec P."/>
            <person name="Busse H.-J."/>
            <person name="Pantucek R."/>
        </authorList>
    </citation>
    <scope>NUCLEOTIDE SEQUENCE [LARGE SCALE GENOMIC DNA]</scope>
    <source>
        <strain evidence="9 10">CCM 8649</strain>
    </source>
</reference>
<dbReference type="GO" id="GO:0000155">
    <property type="term" value="F:phosphorelay sensor kinase activity"/>
    <property type="evidence" value="ECO:0007669"/>
    <property type="project" value="InterPro"/>
</dbReference>
<accession>A0A1G1TIS9</accession>
<dbReference type="Proteomes" id="UP000177506">
    <property type="component" value="Unassembled WGS sequence"/>
</dbReference>
<feature type="domain" description="Histidine kinase" evidence="7">
    <location>
        <begin position="182"/>
        <end position="399"/>
    </location>
</feature>
<name>A0A1G1TIS9_9BACT</name>
<dbReference type="PANTHER" id="PTHR43304:SF1">
    <property type="entry name" value="PAC DOMAIN-CONTAINING PROTEIN"/>
    <property type="match status" value="1"/>
</dbReference>
<dbReference type="PRINTS" id="PR00344">
    <property type="entry name" value="BCTRLSENSOR"/>
</dbReference>
<evidence type="ECO:0000256" key="4">
    <source>
        <dbReference type="ARBA" id="ARBA00022679"/>
    </source>
</evidence>
<dbReference type="AlphaFoldDB" id="A0A1G1TIS9"/>
<dbReference type="Gene3D" id="3.30.565.10">
    <property type="entry name" value="Histidine kinase-like ATPase, C-terminal domain"/>
    <property type="match status" value="1"/>
</dbReference>
<dbReference type="FunFam" id="3.30.565.10:FF:000006">
    <property type="entry name" value="Sensor histidine kinase WalK"/>
    <property type="match status" value="1"/>
</dbReference>
<dbReference type="InterPro" id="IPR005467">
    <property type="entry name" value="His_kinase_dom"/>
</dbReference>
<sequence>MTADNNDKPLNSHQMQENADDLHYEHATCGYCSCLPNGTLVKVNQTLLQWLGYAREELVAHRRLQQLLTMGGALHFGMYGEPLLLLQGYVRELSYQLRHQDGTTQPVLLNANLVRDADGTPLMVHVMLFDITARRQYEQELLRAKKLADHQREQLAELNAALLENNRLLTRTNADLDTFIYTASHDLKAPITNIEGLVKLLTHQLPAEVLQQQQVAHIITLMQASVDRFTETIHQLSDITRLQQSQAAPAESVDLAPLLDDICLDLAPQLTEARAQLTFALDQCPRVHFAPRHLRSILYNLLSNGIKYCHPDRVPVVQVRCHRNDTQVVLEVQDNGLGLSPKQQAQIFGPFQRLHNHVEGTGIGLYAVKRIVENADGTITVQSQPGLGSTFTVTLPEVA</sequence>
<dbReference type="InterPro" id="IPR000014">
    <property type="entry name" value="PAS"/>
</dbReference>
<dbReference type="NCBIfam" id="TIGR00229">
    <property type="entry name" value="sensory_box"/>
    <property type="match status" value="1"/>
</dbReference>
<evidence type="ECO:0000256" key="2">
    <source>
        <dbReference type="ARBA" id="ARBA00012438"/>
    </source>
</evidence>
<dbReference type="CDD" id="cd00130">
    <property type="entry name" value="PAS"/>
    <property type="match status" value="1"/>
</dbReference>
<dbReference type="SMART" id="SM00388">
    <property type="entry name" value="HisKA"/>
    <property type="match status" value="1"/>
</dbReference>